<dbReference type="InterPro" id="IPR000551">
    <property type="entry name" value="MerR-type_HTH_dom"/>
</dbReference>
<dbReference type="SUPFAM" id="SSF46955">
    <property type="entry name" value="Putative DNA-binding domain"/>
    <property type="match status" value="1"/>
</dbReference>
<evidence type="ECO:0000259" key="3">
    <source>
        <dbReference type="PROSITE" id="PS51819"/>
    </source>
</evidence>
<dbReference type="PROSITE" id="PS00552">
    <property type="entry name" value="HTH_MERR_1"/>
    <property type="match status" value="1"/>
</dbReference>
<dbReference type="Proteomes" id="UP000295258">
    <property type="component" value="Unassembled WGS sequence"/>
</dbReference>
<dbReference type="InterPro" id="IPR009061">
    <property type="entry name" value="DNA-bd_dom_put_sf"/>
</dbReference>
<dbReference type="EMBL" id="SMKO01000034">
    <property type="protein sequence ID" value="TDD06131.1"/>
    <property type="molecule type" value="Genomic_DNA"/>
</dbReference>
<name>A0A4R4VM46_9ACTN</name>
<dbReference type="SMART" id="SM00422">
    <property type="entry name" value="HTH_MERR"/>
    <property type="match status" value="1"/>
</dbReference>
<evidence type="ECO:0000256" key="1">
    <source>
        <dbReference type="ARBA" id="ARBA00023125"/>
    </source>
</evidence>
<dbReference type="PROSITE" id="PS51819">
    <property type="entry name" value="VOC"/>
    <property type="match status" value="1"/>
</dbReference>
<evidence type="ECO:0000313" key="5">
    <source>
        <dbReference type="Proteomes" id="UP000295258"/>
    </source>
</evidence>
<dbReference type="Gene3D" id="3.10.180.10">
    <property type="entry name" value="2,3-Dihydroxybiphenyl 1,2-Dioxygenase, domain 1"/>
    <property type="match status" value="1"/>
</dbReference>
<feature type="domain" description="HTH merR-type" evidence="2">
    <location>
        <begin position="6"/>
        <end position="76"/>
    </location>
</feature>
<dbReference type="PANTHER" id="PTHR30204">
    <property type="entry name" value="REDOX-CYCLING DRUG-SENSING TRANSCRIPTIONAL ACTIVATOR SOXR"/>
    <property type="match status" value="1"/>
</dbReference>
<feature type="domain" description="VOC" evidence="3">
    <location>
        <begin position="124"/>
        <end position="241"/>
    </location>
</feature>
<dbReference type="InterPro" id="IPR029068">
    <property type="entry name" value="Glyas_Bleomycin-R_OHBP_Dase"/>
</dbReference>
<keyword evidence="5" id="KW-1185">Reference proteome</keyword>
<dbReference type="PROSITE" id="PS50937">
    <property type="entry name" value="HTH_MERR_2"/>
    <property type="match status" value="1"/>
</dbReference>
<dbReference type="AlphaFoldDB" id="A0A4R4VM46"/>
<dbReference type="Pfam" id="PF00903">
    <property type="entry name" value="Glyoxalase"/>
    <property type="match status" value="1"/>
</dbReference>
<dbReference type="InterPro" id="IPR037523">
    <property type="entry name" value="VOC_core"/>
</dbReference>
<dbReference type="Pfam" id="PF13411">
    <property type="entry name" value="MerR_1"/>
    <property type="match status" value="1"/>
</dbReference>
<dbReference type="SUPFAM" id="SSF54593">
    <property type="entry name" value="Glyoxalase/Bleomycin resistance protein/Dihydroxybiphenyl dioxygenase"/>
    <property type="match status" value="1"/>
</dbReference>
<evidence type="ECO:0000259" key="2">
    <source>
        <dbReference type="PROSITE" id="PS50937"/>
    </source>
</evidence>
<dbReference type="InterPro" id="IPR047057">
    <property type="entry name" value="MerR_fam"/>
</dbReference>
<gene>
    <name evidence="4" type="ORF">E1292_15750</name>
</gene>
<protein>
    <submittedName>
        <fullName evidence="4">MerR family transcriptional regulator</fullName>
    </submittedName>
</protein>
<dbReference type="GO" id="GO:0003700">
    <property type="term" value="F:DNA-binding transcription factor activity"/>
    <property type="evidence" value="ECO:0007669"/>
    <property type="project" value="InterPro"/>
</dbReference>
<keyword evidence="1" id="KW-0238">DNA-binding</keyword>
<organism evidence="4 5">
    <name type="scientific">Nonomuraea deserti</name>
    <dbReference type="NCBI Taxonomy" id="1848322"/>
    <lineage>
        <taxon>Bacteria</taxon>
        <taxon>Bacillati</taxon>
        <taxon>Actinomycetota</taxon>
        <taxon>Actinomycetes</taxon>
        <taxon>Streptosporangiales</taxon>
        <taxon>Streptosporangiaceae</taxon>
        <taxon>Nonomuraea</taxon>
    </lineage>
</organism>
<dbReference type="CDD" id="cd01107">
    <property type="entry name" value="HTH_BmrR"/>
    <property type="match status" value="1"/>
</dbReference>
<accession>A0A4R4VM46</accession>
<proteinExistence type="predicted"/>
<evidence type="ECO:0000313" key="4">
    <source>
        <dbReference type="EMBL" id="TDD06131.1"/>
    </source>
</evidence>
<dbReference type="RefSeq" id="WP_132595904.1">
    <property type="nucleotide sequence ID" value="NZ_SMKO01000034.1"/>
</dbReference>
<reference evidence="4 5" key="1">
    <citation type="submission" date="2019-03" db="EMBL/GenBank/DDBJ databases">
        <title>Draft genome sequences of novel Actinobacteria.</title>
        <authorList>
            <person name="Sahin N."/>
            <person name="Ay H."/>
            <person name="Saygin H."/>
        </authorList>
    </citation>
    <scope>NUCLEOTIDE SEQUENCE [LARGE SCALE GENOMIC DNA]</scope>
    <source>
        <strain evidence="4 5">KC310</strain>
    </source>
</reference>
<dbReference type="Gene3D" id="1.10.1660.10">
    <property type="match status" value="1"/>
</dbReference>
<sequence length="241" mass="26991">MSSDDLLSIGVFALVSGLSIHALRHYDELGLLRPAVVDPATGYRRYRPEQVRQARLICALRRVDVPIDAVRVAVDDPDGESLRTVLHQHRERLEDRAQVLSRMVRVVDHYLEHGVAMPDLKTPRIVQVTINVSDLADSISFYRAAFDAVYNEEISSFQFGTWPSEEFFLLTVAHELNEHGRHDGPAGASRFGLLVEDVDAAHRRAVDAGAIEVYPPVDKPWKPRSSCVADPSGNRIDLYQS</sequence>
<dbReference type="InterPro" id="IPR004360">
    <property type="entry name" value="Glyas_Fos-R_dOase_dom"/>
</dbReference>
<dbReference type="PANTHER" id="PTHR30204:SF97">
    <property type="entry name" value="MERR FAMILY REGULATORY PROTEIN"/>
    <property type="match status" value="1"/>
</dbReference>
<comment type="caution">
    <text evidence="4">The sequence shown here is derived from an EMBL/GenBank/DDBJ whole genome shotgun (WGS) entry which is preliminary data.</text>
</comment>
<dbReference type="GO" id="GO:0003677">
    <property type="term" value="F:DNA binding"/>
    <property type="evidence" value="ECO:0007669"/>
    <property type="project" value="UniProtKB-KW"/>
</dbReference>